<dbReference type="PROSITE" id="PS51133">
    <property type="entry name" value="ZF_TFIIS_2"/>
    <property type="match status" value="1"/>
</dbReference>
<keyword evidence="3 9" id="KW-0479">Metal-binding</keyword>
<comment type="function">
    <text evidence="8">DNA-dependent RNA polymerase catalyzes the transcription of DNA into RNA using the four ribonucleoside triphosphates as substrates.</text>
</comment>
<dbReference type="PANTHER" id="PTHR11239:SF14">
    <property type="entry name" value="DNA-DIRECTED RNA POLYMERASE I SUBUNIT RPA12"/>
    <property type="match status" value="1"/>
</dbReference>
<dbReference type="InterPro" id="IPR019761">
    <property type="entry name" value="DNA-dir_RNA_pol-M_15_CS"/>
</dbReference>
<evidence type="ECO:0000256" key="2">
    <source>
        <dbReference type="ARBA" id="ARBA00022478"/>
    </source>
</evidence>
<dbReference type="GO" id="GO:0005736">
    <property type="term" value="C:RNA polymerase I complex"/>
    <property type="evidence" value="ECO:0007669"/>
    <property type="project" value="TreeGrafter"/>
</dbReference>
<dbReference type="GO" id="GO:0003676">
    <property type="term" value="F:nucleic acid binding"/>
    <property type="evidence" value="ECO:0007669"/>
    <property type="project" value="InterPro"/>
</dbReference>
<evidence type="ECO:0000256" key="4">
    <source>
        <dbReference type="ARBA" id="ARBA00022771"/>
    </source>
</evidence>
<feature type="binding site" evidence="9">
    <location>
        <position position="85"/>
    </location>
    <ligand>
        <name>Zn(2+)</name>
        <dbReference type="ChEBI" id="CHEBI:29105"/>
        <label>2</label>
    </ligand>
</feature>
<feature type="binding site" evidence="9">
    <location>
        <position position="10"/>
    </location>
    <ligand>
        <name>Zn(2+)</name>
        <dbReference type="ChEBI" id="CHEBI:29105"/>
        <label>1</label>
    </ligand>
</feature>
<dbReference type="InterPro" id="IPR001222">
    <property type="entry name" value="Znf_TFIIS"/>
</dbReference>
<dbReference type="SUPFAM" id="SSF57783">
    <property type="entry name" value="Zinc beta-ribbon"/>
    <property type="match status" value="1"/>
</dbReference>
<dbReference type="CDD" id="cd10507">
    <property type="entry name" value="Zn-ribbon_RPA12"/>
    <property type="match status" value="1"/>
</dbReference>
<dbReference type="OrthoDB" id="10056816at2759"/>
<keyword evidence="6 8" id="KW-0804">Transcription</keyword>
<comment type="similarity">
    <text evidence="8">Belongs to the archaeal rpoM/eukaryotic RPA12/RPB9/RPC11 RNA polymerase family.</text>
</comment>
<feature type="binding site" evidence="9">
    <location>
        <position position="32"/>
    </location>
    <ligand>
        <name>Zn(2+)</name>
        <dbReference type="ChEBI" id="CHEBI:29105"/>
        <label>1</label>
    </ligand>
</feature>
<keyword evidence="7 8" id="KW-0539">Nucleus</keyword>
<keyword evidence="13" id="KW-1185">Reference proteome</keyword>
<feature type="binding site" evidence="9">
    <location>
        <position position="82"/>
    </location>
    <ligand>
        <name>Zn(2+)</name>
        <dbReference type="ChEBI" id="CHEBI:29105"/>
        <label>2</label>
    </ligand>
</feature>
<dbReference type="EMBL" id="ML991782">
    <property type="protein sequence ID" value="KAF2237069.1"/>
    <property type="molecule type" value="Genomic_DNA"/>
</dbReference>
<feature type="binding site" evidence="9">
    <location>
        <position position="29"/>
    </location>
    <ligand>
        <name>Zn(2+)</name>
        <dbReference type="ChEBI" id="CHEBI:29105"/>
        <label>1</label>
    </ligand>
</feature>
<dbReference type="Proteomes" id="UP000800092">
    <property type="component" value="Unassembled WGS sequence"/>
</dbReference>
<dbReference type="GO" id="GO:0003899">
    <property type="term" value="F:DNA-directed RNA polymerase activity"/>
    <property type="evidence" value="ECO:0007669"/>
    <property type="project" value="InterPro"/>
</dbReference>
<dbReference type="PIRSF" id="PIRSF005586">
    <property type="entry name" value="RNApol_RpoM"/>
    <property type="match status" value="1"/>
</dbReference>
<dbReference type="GO" id="GO:0006363">
    <property type="term" value="P:termination of RNA polymerase I transcription"/>
    <property type="evidence" value="ECO:0007669"/>
    <property type="project" value="TreeGrafter"/>
</dbReference>
<accession>A0A6A6HGX8</accession>
<dbReference type="InterPro" id="IPR012164">
    <property type="entry name" value="Rpa12/Rpb9/Rpc10/TFS"/>
</dbReference>
<evidence type="ECO:0000256" key="1">
    <source>
        <dbReference type="ARBA" id="ARBA00004604"/>
    </source>
</evidence>
<dbReference type="InterPro" id="IPR034004">
    <property type="entry name" value="Zn_ribbon_RPA12_C"/>
</dbReference>
<sequence length="125" mass="13927">MALVGSLLFCTDCGNLLDRQPPAEPKIICATCNSLNKNRWPSTTVTTSKPSAFPSSLRQKRGDIQTVNAEDIQTWATTQTTCPNCDNPETLFKEQQLRSADEGTTVFYYCEKCKHRYVGAVVGRF</sequence>
<evidence type="ECO:0000256" key="7">
    <source>
        <dbReference type="ARBA" id="ARBA00023242"/>
    </source>
</evidence>
<feature type="binding site" evidence="9">
    <location>
        <position position="13"/>
    </location>
    <ligand>
        <name>Zn(2+)</name>
        <dbReference type="ChEBI" id="CHEBI:29105"/>
        <label>1</label>
    </ligand>
</feature>
<organism evidence="12 13">
    <name type="scientific">Viridothelium virens</name>
    <name type="common">Speckled blister lichen</name>
    <name type="synonym">Trypethelium virens</name>
    <dbReference type="NCBI Taxonomy" id="1048519"/>
    <lineage>
        <taxon>Eukaryota</taxon>
        <taxon>Fungi</taxon>
        <taxon>Dikarya</taxon>
        <taxon>Ascomycota</taxon>
        <taxon>Pezizomycotina</taxon>
        <taxon>Dothideomycetes</taxon>
        <taxon>Dothideomycetes incertae sedis</taxon>
        <taxon>Trypetheliales</taxon>
        <taxon>Trypetheliaceae</taxon>
        <taxon>Viridothelium</taxon>
    </lineage>
</organism>
<name>A0A6A6HGX8_VIRVR</name>
<evidence type="ECO:0000256" key="10">
    <source>
        <dbReference type="PIRSR" id="PIRSR005586-2"/>
    </source>
</evidence>
<keyword evidence="5 9" id="KW-0862">Zinc</keyword>
<evidence type="ECO:0000256" key="8">
    <source>
        <dbReference type="PIRNR" id="PIRNR005586"/>
    </source>
</evidence>
<dbReference type="SMART" id="SM00440">
    <property type="entry name" value="ZnF_C2C2"/>
    <property type="match status" value="1"/>
</dbReference>
<comment type="subcellular location">
    <subcellularLocation>
        <location evidence="1">Nucleus</location>
        <location evidence="1">Nucleolus</location>
    </subcellularLocation>
</comment>
<feature type="domain" description="TFIIS-type" evidence="11">
    <location>
        <begin position="78"/>
        <end position="118"/>
    </location>
</feature>
<dbReference type="Gene3D" id="2.20.25.10">
    <property type="match status" value="1"/>
</dbReference>
<keyword evidence="4 10" id="KW-0863">Zinc-finger</keyword>
<dbReference type="GO" id="GO:0008270">
    <property type="term" value="F:zinc ion binding"/>
    <property type="evidence" value="ECO:0007669"/>
    <property type="project" value="UniProtKB-KW"/>
</dbReference>
<dbReference type="AlphaFoldDB" id="A0A6A6HGX8"/>
<feature type="binding site" evidence="9">
    <location>
        <position position="113"/>
    </location>
    <ligand>
        <name>Zn(2+)</name>
        <dbReference type="ChEBI" id="CHEBI:29105"/>
        <label>2</label>
    </ligand>
</feature>
<evidence type="ECO:0000313" key="12">
    <source>
        <dbReference type="EMBL" id="KAF2237069.1"/>
    </source>
</evidence>
<dbReference type="PROSITE" id="PS01030">
    <property type="entry name" value="RNA_POL_M_15KD"/>
    <property type="match status" value="1"/>
</dbReference>
<evidence type="ECO:0000256" key="3">
    <source>
        <dbReference type="ARBA" id="ARBA00022723"/>
    </source>
</evidence>
<evidence type="ECO:0000259" key="11">
    <source>
        <dbReference type="PROSITE" id="PS51133"/>
    </source>
</evidence>
<feature type="binding site" evidence="9">
    <location>
        <position position="110"/>
    </location>
    <ligand>
        <name>Zn(2+)</name>
        <dbReference type="ChEBI" id="CHEBI:29105"/>
        <label>2</label>
    </ligand>
</feature>
<feature type="zinc finger region" description="C4-type" evidence="10">
    <location>
        <begin position="10"/>
        <end position="32"/>
    </location>
</feature>
<evidence type="ECO:0000256" key="6">
    <source>
        <dbReference type="ARBA" id="ARBA00023163"/>
    </source>
</evidence>
<dbReference type="Pfam" id="PF01096">
    <property type="entry name" value="Zn_ribbon_TFIIS"/>
    <property type="match status" value="1"/>
</dbReference>
<evidence type="ECO:0000256" key="5">
    <source>
        <dbReference type="ARBA" id="ARBA00022833"/>
    </source>
</evidence>
<evidence type="ECO:0000256" key="9">
    <source>
        <dbReference type="PIRSR" id="PIRSR005586-1"/>
    </source>
</evidence>
<keyword evidence="2 8" id="KW-0240">DNA-directed RNA polymerase</keyword>
<gene>
    <name evidence="12" type="ORF">EV356DRAFT_442599</name>
</gene>
<reference evidence="12" key="1">
    <citation type="journal article" date="2020" name="Stud. Mycol.">
        <title>101 Dothideomycetes genomes: a test case for predicting lifestyles and emergence of pathogens.</title>
        <authorList>
            <person name="Haridas S."/>
            <person name="Albert R."/>
            <person name="Binder M."/>
            <person name="Bloem J."/>
            <person name="Labutti K."/>
            <person name="Salamov A."/>
            <person name="Andreopoulos B."/>
            <person name="Baker S."/>
            <person name="Barry K."/>
            <person name="Bills G."/>
            <person name="Bluhm B."/>
            <person name="Cannon C."/>
            <person name="Castanera R."/>
            <person name="Culley D."/>
            <person name="Daum C."/>
            <person name="Ezra D."/>
            <person name="Gonzalez J."/>
            <person name="Henrissat B."/>
            <person name="Kuo A."/>
            <person name="Liang C."/>
            <person name="Lipzen A."/>
            <person name="Lutzoni F."/>
            <person name="Magnuson J."/>
            <person name="Mondo S."/>
            <person name="Nolan M."/>
            <person name="Ohm R."/>
            <person name="Pangilinan J."/>
            <person name="Park H.-J."/>
            <person name="Ramirez L."/>
            <person name="Alfaro M."/>
            <person name="Sun H."/>
            <person name="Tritt A."/>
            <person name="Yoshinaga Y."/>
            <person name="Zwiers L.-H."/>
            <person name="Turgeon B."/>
            <person name="Goodwin S."/>
            <person name="Spatafora J."/>
            <person name="Crous P."/>
            <person name="Grigoriev I."/>
        </authorList>
    </citation>
    <scope>NUCLEOTIDE SEQUENCE</scope>
    <source>
        <strain evidence="12">Tuck. ex Michener</strain>
    </source>
</reference>
<evidence type="ECO:0000313" key="13">
    <source>
        <dbReference type="Proteomes" id="UP000800092"/>
    </source>
</evidence>
<dbReference type="PANTHER" id="PTHR11239">
    <property type="entry name" value="DNA-DIRECTED RNA POLYMERASE"/>
    <property type="match status" value="1"/>
</dbReference>
<protein>
    <recommendedName>
        <fullName evidence="8">DNA-directed RNA polymerase subunit</fullName>
    </recommendedName>
</protein>
<proteinExistence type="inferred from homology"/>